<evidence type="ECO:0000313" key="9">
    <source>
        <dbReference type="EMBL" id="MPV85459.1"/>
    </source>
</evidence>
<proteinExistence type="inferred from homology"/>
<feature type="binding site" evidence="8">
    <location>
        <position position="190"/>
    </location>
    <ligand>
        <name>NAD(+)</name>
        <dbReference type="ChEBI" id="CHEBI:57540"/>
    </ligand>
</feature>
<gene>
    <name evidence="8" type="primary">nadK</name>
    <name evidence="9" type="ORF">GCU85_01755</name>
</gene>
<keyword evidence="3 8" id="KW-0418">Kinase</keyword>
<evidence type="ECO:0000256" key="1">
    <source>
        <dbReference type="ARBA" id="ARBA00022679"/>
    </source>
</evidence>
<feature type="binding site" evidence="8">
    <location>
        <begin position="201"/>
        <end position="206"/>
    </location>
    <ligand>
        <name>NAD(+)</name>
        <dbReference type="ChEBI" id="CHEBI:57540"/>
    </ligand>
</feature>
<dbReference type="FunCoup" id="A0A6N7EVK7">
    <property type="interactions" value="479"/>
</dbReference>
<dbReference type="InterPro" id="IPR016064">
    <property type="entry name" value="NAD/diacylglycerol_kinase_sf"/>
</dbReference>
<dbReference type="InterPro" id="IPR017438">
    <property type="entry name" value="ATP-NAD_kinase_N"/>
</dbReference>
<dbReference type="PANTHER" id="PTHR20275">
    <property type="entry name" value="NAD KINASE"/>
    <property type="match status" value="1"/>
</dbReference>
<dbReference type="AlphaFoldDB" id="A0A6N7EVK7"/>
<comment type="caution">
    <text evidence="8">Lacks conserved residue(s) required for the propagation of feature annotation.</text>
</comment>
<dbReference type="SUPFAM" id="SSF111331">
    <property type="entry name" value="NAD kinase/diacylglycerol kinase-like"/>
    <property type="match status" value="1"/>
</dbReference>
<feature type="binding site" evidence="8">
    <location>
        <position position="188"/>
    </location>
    <ligand>
        <name>NAD(+)</name>
        <dbReference type="ChEBI" id="CHEBI:57540"/>
    </ligand>
</feature>
<dbReference type="Gene3D" id="3.40.50.10330">
    <property type="entry name" value="Probable inorganic polyphosphate/atp-NAD kinase, domain 1"/>
    <property type="match status" value="1"/>
</dbReference>
<keyword evidence="6 8" id="KW-0520">NAD</keyword>
<name>A0A6N7EVK7_9GAMM</name>
<keyword evidence="2 8" id="KW-0547">Nucleotide-binding</keyword>
<feature type="binding site" evidence="8">
    <location>
        <position position="171"/>
    </location>
    <ligand>
        <name>NAD(+)</name>
        <dbReference type="ChEBI" id="CHEBI:57540"/>
    </ligand>
</feature>
<dbReference type="EC" id="2.7.1.23" evidence="8"/>
<sequence length="308" mass="33554">MTHNQTNGDGNCSFNAVGIIGKLGESDISETIGQVIAVLELTQCIIYLDAATASSFPQYRQDSRHYIVCRESLVVQSDLIITIGGDGSFLAAARSALAADKPITGVNMGRLGFLTDISPLEVPTVLHQVLLGAYQHEARTVLFAAVERGGEVISTHTAINDVVIHKRRMARMVELDVYLDDLFLSSYRADGLIISSPTGSTAYALSSGGPILQGHLNSLVLVPISPHTLTHRPIVIAAETMQRIEVCENNDNNIQITVDGQEEVLLEKGDKIFITQHAKRLNIYHPQNYDGLKRLREKLGWGSAPQNT</sequence>
<keyword evidence="8" id="KW-0963">Cytoplasm</keyword>
<comment type="subcellular location">
    <subcellularLocation>
        <location evidence="8">Cytoplasm</location>
    </subcellularLocation>
</comment>
<dbReference type="PANTHER" id="PTHR20275:SF0">
    <property type="entry name" value="NAD KINASE"/>
    <property type="match status" value="1"/>
</dbReference>
<keyword evidence="10" id="KW-1185">Reference proteome</keyword>
<evidence type="ECO:0000313" key="10">
    <source>
        <dbReference type="Proteomes" id="UP000471298"/>
    </source>
</evidence>
<dbReference type="Proteomes" id="UP000471298">
    <property type="component" value="Unassembled WGS sequence"/>
</dbReference>
<evidence type="ECO:0000256" key="7">
    <source>
        <dbReference type="ARBA" id="ARBA00047925"/>
    </source>
</evidence>
<dbReference type="HAMAP" id="MF_00361">
    <property type="entry name" value="NAD_kinase"/>
    <property type="match status" value="1"/>
</dbReference>
<keyword evidence="4 8" id="KW-0067">ATP-binding</keyword>
<dbReference type="GO" id="GO:0005524">
    <property type="term" value="F:ATP binding"/>
    <property type="evidence" value="ECO:0007669"/>
    <property type="project" value="UniProtKB-KW"/>
</dbReference>
<dbReference type="Pfam" id="PF01513">
    <property type="entry name" value="NAD_kinase"/>
    <property type="match status" value="1"/>
</dbReference>
<dbReference type="InterPro" id="IPR017437">
    <property type="entry name" value="ATP-NAD_kinase_PpnK-typ_C"/>
</dbReference>
<dbReference type="GO" id="GO:0019674">
    <property type="term" value="P:NAD+ metabolic process"/>
    <property type="evidence" value="ECO:0007669"/>
    <property type="project" value="InterPro"/>
</dbReference>
<evidence type="ECO:0000256" key="3">
    <source>
        <dbReference type="ARBA" id="ARBA00022777"/>
    </source>
</evidence>
<dbReference type="GO" id="GO:0003951">
    <property type="term" value="F:NAD+ kinase activity"/>
    <property type="evidence" value="ECO:0007669"/>
    <property type="project" value="UniProtKB-UniRule"/>
</dbReference>
<evidence type="ECO:0000256" key="5">
    <source>
        <dbReference type="ARBA" id="ARBA00022857"/>
    </source>
</evidence>
<dbReference type="FunFam" id="2.60.200.30:FF:000009">
    <property type="entry name" value="Poly(P)/ATP NAD kinase"/>
    <property type="match status" value="1"/>
</dbReference>
<protein>
    <recommendedName>
        <fullName evidence="8">NAD kinase</fullName>
        <ecNumber evidence="8">2.7.1.23</ecNumber>
    </recommendedName>
    <alternativeName>
        <fullName evidence="8">ATP-dependent NAD kinase</fullName>
    </alternativeName>
</protein>
<dbReference type="EMBL" id="WHNW01000002">
    <property type="protein sequence ID" value="MPV85459.1"/>
    <property type="molecule type" value="Genomic_DNA"/>
</dbReference>
<comment type="caution">
    <text evidence="9">The sequence shown here is derived from an EMBL/GenBank/DDBJ whole genome shotgun (WGS) entry which is preliminary data.</text>
</comment>
<comment type="function">
    <text evidence="8">Involved in the regulation of the intracellular balance of NAD and NADP, and is a key enzyme in the biosynthesis of NADP. Catalyzes specifically the phosphorylation on 2'-hydroxyl of the adenosine moiety of NAD to yield NADP.</text>
</comment>
<evidence type="ECO:0000256" key="2">
    <source>
        <dbReference type="ARBA" id="ARBA00022741"/>
    </source>
</evidence>
<accession>A0A6N7EVK7</accession>
<feature type="active site" description="Proton acceptor" evidence="8">
    <location>
        <position position="86"/>
    </location>
</feature>
<dbReference type="InParanoid" id="A0A6N7EVK7"/>
<organism evidence="9 10">
    <name type="scientific">Ostreibacterium oceani</name>
    <dbReference type="NCBI Taxonomy" id="2654998"/>
    <lineage>
        <taxon>Bacteria</taxon>
        <taxon>Pseudomonadati</taxon>
        <taxon>Pseudomonadota</taxon>
        <taxon>Gammaproteobacteria</taxon>
        <taxon>Cardiobacteriales</taxon>
        <taxon>Ostreibacteriaceae</taxon>
        <taxon>Ostreibacterium</taxon>
    </lineage>
</organism>
<dbReference type="GO" id="GO:0051287">
    <property type="term" value="F:NAD binding"/>
    <property type="evidence" value="ECO:0007669"/>
    <property type="project" value="UniProtKB-ARBA"/>
</dbReference>
<feature type="binding site" evidence="8">
    <location>
        <position position="261"/>
    </location>
    <ligand>
        <name>NAD(+)</name>
        <dbReference type="ChEBI" id="CHEBI:57540"/>
    </ligand>
</feature>
<dbReference type="InterPro" id="IPR002504">
    <property type="entry name" value="NADK"/>
</dbReference>
<dbReference type="GO" id="GO:0046872">
    <property type="term" value="F:metal ion binding"/>
    <property type="evidence" value="ECO:0007669"/>
    <property type="project" value="UniProtKB-UniRule"/>
</dbReference>
<dbReference type="Gene3D" id="2.60.200.30">
    <property type="entry name" value="Probable inorganic polyphosphate/atp-NAD kinase, domain 2"/>
    <property type="match status" value="1"/>
</dbReference>
<feature type="binding site" evidence="8">
    <location>
        <begin position="160"/>
        <end position="161"/>
    </location>
    <ligand>
        <name>NAD(+)</name>
        <dbReference type="ChEBI" id="CHEBI:57540"/>
    </ligand>
</feature>
<evidence type="ECO:0000256" key="6">
    <source>
        <dbReference type="ARBA" id="ARBA00023027"/>
    </source>
</evidence>
<keyword evidence="1 8" id="KW-0808">Transferase</keyword>
<keyword evidence="5 8" id="KW-0521">NADP</keyword>
<comment type="catalytic activity">
    <reaction evidence="7 8">
        <text>NAD(+) + ATP = ADP + NADP(+) + H(+)</text>
        <dbReference type="Rhea" id="RHEA:18629"/>
        <dbReference type="ChEBI" id="CHEBI:15378"/>
        <dbReference type="ChEBI" id="CHEBI:30616"/>
        <dbReference type="ChEBI" id="CHEBI:57540"/>
        <dbReference type="ChEBI" id="CHEBI:58349"/>
        <dbReference type="ChEBI" id="CHEBI:456216"/>
        <dbReference type="EC" id="2.7.1.23"/>
    </reaction>
</comment>
<comment type="similarity">
    <text evidence="8">Belongs to the NAD kinase family.</text>
</comment>
<dbReference type="GO" id="GO:0005737">
    <property type="term" value="C:cytoplasm"/>
    <property type="evidence" value="ECO:0007669"/>
    <property type="project" value="UniProtKB-SubCell"/>
</dbReference>
<dbReference type="RefSeq" id="WP_152808736.1">
    <property type="nucleotide sequence ID" value="NZ_WHNW01000002.1"/>
</dbReference>
<feature type="binding site" evidence="8">
    <location>
        <begin position="86"/>
        <end position="87"/>
    </location>
    <ligand>
        <name>NAD(+)</name>
        <dbReference type="ChEBI" id="CHEBI:57540"/>
    </ligand>
</feature>
<reference evidence="9 10" key="1">
    <citation type="submission" date="2019-10" db="EMBL/GenBank/DDBJ databases">
        <title>Cardiobacteriales fam. a chemoheterotrophic member of the order Cardiobacteriales, and proposal of Cardiobacteriales fam. nov.</title>
        <authorList>
            <person name="Wang C."/>
        </authorList>
    </citation>
    <scope>NUCLEOTIDE SEQUENCE [LARGE SCALE GENOMIC DNA]</scope>
    <source>
        <strain evidence="9 10">ML27</strain>
    </source>
</reference>
<dbReference type="GO" id="GO:0006741">
    <property type="term" value="P:NADP+ biosynthetic process"/>
    <property type="evidence" value="ECO:0007669"/>
    <property type="project" value="UniProtKB-UniRule"/>
</dbReference>
<evidence type="ECO:0000256" key="4">
    <source>
        <dbReference type="ARBA" id="ARBA00022840"/>
    </source>
</evidence>
<evidence type="ECO:0000256" key="8">
    <source>
        <dbReference type="HAMAP-Rule" id="MF_00361"/>
    </source>
</evidence>
<dbReference type="NCBIfam" id="NF002306">
    <property type="entry name" value="PRK01231.1"/>
    <property type="match status" value="1"/>
</dbReference>
<dbReference type="Pfam" id="PF20143">
    <property type="entry name" value="NAD_kinase_C"/>
    <property type="match status" value="1"/>
</dbReference>
<comment type="cofactor">
    <cofactor evidence="8">
        <name>a divalent metal cation</name>
        <dbReference type="ChEBI" id="CHEBI:60240"/>
    </cofactor>
</comment>